<dbReference type="InterPro" id="IPR047187">
    <property type="entry name" value="SF1_C_Upf1"/>
</dbReference>
<organism evidence="9 10">
    <name type="scientific">Forsythia ovata</name>
    <dbReference type="NCBI Taxonomy" id="205694"/>
    <lineage>
        <taxon>Eukaryota</taxon>
        <taxon>Viridiplantae</taxon>
        <taxon>Streptophyta</taxon>
        <taxon>Embryophyta</taxon>
        <taxon>Tracheophyta</taxon>
        <taxon>Spermatophyta</taxon>
        <taxon>Magnoliopsida</taxon>
        <taxon>eudicotyledons</taxon>
        <taxon>Gunneridae</taxon>
        <taxon>Pentapetalae</taxon>
        <taxon>asterids</taxon>
        <taxon>lamiids</taxon>
        <taxon>Lamiales</taxon>
        <taxon>Oleaceae</taxon>
        <taxon>Forsythieae</taxon>
        <taxon>Forsythia</taxon>
    </lineage>
</organism>
<keyword evidence="1" id="KW-0547">Nucleotide-binding</keyword>
<dbReference type="Pfam" id="PF13087">
    <property type="entry name" value="AAA_12"/>
    <property type="match status" value="1"/>
</dbReference>
<dbReference type="InterPro" id="IPR027417">
    <property type="entry name" value="P-loop_NTPase"/>
</dbReference>
<feature type="region of interest" description="Disordered" evidence="5">
    <location>
        <begin position="402"/>
        <end position="433"/>
    </location>
</feature>
<sequence length="1068" mass="121610">MMVMDNVEEKKTKAKVKGLIDLVFSWSVTDVMNKDLYKNKVEQIPETFSSLEHYFRSFINPLIEETHANLRSNFTTLNYAPVREIFYVDFQLPNNLYYTITLRRLSDSEKVEAYEPEVGDLIALTDVIPKRIDDLDRPKRSYTIALVKHVNDKGPFKILSVLSSKPIVFVREKGGNTDTLFAVHLTNLATNIRIWHALHPNLTGDYMKIFNSVLEVDPTVEENCTLCFLEENRSIHLSKLRESIGTFRMDGSQEVAILNCIVTRECHHRNDVKLIWGPPGTGKTKMIGSLLFVMLRMKCRTLTCAPTNIAVIGVAKKLLSLISGTLLYDTYGLGDVVLFGNGKRMKIDDHEDLYNVFLDYRVSELRRCFDPSSGWRASIESMIRLLEYPEMQYEQYLATEKAKQDNEKKRSKQRELQQKRSQSKSEKGKGMNEKNKCKKGYILWTFEEFVTKEVDSIGKRIMLHTKGLYTNLPTSFLNFEVVKDMVRVLHMLKTLKMSIHNVSVANEDLRRALKGKGQKGRNFNNLCEIRLKCLEVLKFLLGKFSVPKFTKEKKIRNFCLRGASLIFCTASSSSKLQSRGMPPVELLIIDEAAQLKECESAIPLRLPGLRHVILVGDEKQLPATVQSKICEKADFGRSLFERLVVLGHAKQLLKVQYRMHPSISLFPNKEFYGQKIRDAPNVRERAYTKRFLKGNIFRSYSFIDVTNGKEQFDDRNSLKNMVEVFVVAEIVYNLYKESIALKQKVRVGCLSPYKAQVFAIQQKLGKTYSTDADKDFSVNVCSVDGFQGGEEDVIIISTVRCNGNGSVGFLSNCQRANVALTRARYCLWILGNSATLLNSGSVWKNLVLDSKDRGCFHNAFDDKNMKQAITSALVELGQLNLLFDSNSSLFQKANWKVCFSDEFSKSISKIQDIDVYKKVIFLMEKLSSGWRQLYKPRTLSNMDGASSQLLELYDVKWPLKLIWTIDILRENSSDIQVIKFLDILASSETLTLAKKLDALLRNYTVTYMSHCLCKHVVGNKILPITWPVNTSAQNAPSGNHPMHKLASQLAAVSMDEPGVSTRSNEVSV</sequence>
<dbReference type="Pfam" id="PF20073">
    <property type="entry name" value="DUF6469"/>
    <property type="match status" value="1"/>
</dbReference>
<feature type="domain" description="DNA2/NAM7 helicase-like C-terminal" evidence="7">
    <location>
        <begin position="636"/>
        <end position="833"/>
    </location>
</feature>
<dbReference type="InterPro" id="IPR041679">
    <property type="entry name" value="DNA2/NAM7-like_C"/>
</dbReference>
<evidence type="ECO:0000256" key="2">
    <source>
        <dbReference type="ARBA" id="ARBA00022801"/>
    </source>
</evidence>
<protein>
    <submittedName>
        <fullName evidence="9">P-loop containing nucleoside triphosphate hydrolase superfamily protein</fullName>
    </submittedName>
</protein>
<evidence type="ECO:0000313" key="9">
    <source>
        <dbReference type="EMBL" id="KAL2456362.1"/>
    </source>
</evidence>
<dbReference type="EMBL" id="JBFOLJ010000069">
    <property type="protein sequence ID" value="KAL2456362.1"/>
    <property type="molecule type" value="Genomic_DNA"/>
</dbReference>
<evidence type="ECO:0000259" key="6">
    <source>
        <dbReference type="Pfam" id="PF13086"/>
    </source>
</evidence>
<evidence type="ECO:0000259" key="7">
    <source>
        <dbReference type="Pfam" id="PF13087"/>
    </source>
</evidence>
<dbReference type="PANTHER" id="PTHR10887">
    <property type="entry name" value="DNA2/NAM7 HELICASE FAMILY"/>
    <property type="match status" value="1"/>
</dbReference>
<dbReference type="PANTHER" id="PTHR10887:SF522">
    <property type="entry name" value="P-LOOP CONTAINING NUCLEOSIDE TRIPHOSPHATE HYDROLASES SUPERFAMILY PROTEIN"/>
    <property type="match status" value="1"/>
</dbReference>
<evidence type="ECO:0000313" key="10">
    <source>
        <dbReference type="Proteomes" id="UP001604277"/>
    </source>
</evidence>
<dbReference type="Pfam" id="PF13086">
    <property type="entry name" value="AAA_11"/>
    <property type="match status" value="2"/>
</dbReference>
<dbReference type="CDD" id="cd18808">
    <property type="entry name" value="SF1_C_Upf1"/>
    <property type="match status" value="1"/>
</dbReference>
<dbReference type="Gene3D" id="3.40.50.300">
    <property type="entry name" value="P-loop containing nucleotide triphosphate hydrolases"/>
    <property type="match status" value="2"/>
</dbReference>
<dbReference type="Proteomes" id="UP001604277">
    <property type="component" value="Unassembled WGS sequence"/>
</dbReference>
<dbReference type="GO" id="GO:0005524">
    <property type="term" value="F:ATP binding"/>
    <property type="evidence" value="ECO:0007669"/>
    <property type="project" value="UniProtKB-KW"/>
</dbReference>
<gene>
    <name evidence="9" type="ORF">Fot_56919</name>
</gene>
<dbReference type="GO" id="GO:0016787">
    <property type="term" value="F:hydrolase activity"/>
    <property type="evidence" value="ECO:0007669"/>
    <property type="project" value="UniProtKB-KW"/>
</dbReference>
<evidence type="ECO:0000256" key="4">
    <source>
        <dbReference type="ARBA" id="ARBA00022840"/>
    </source>
</evidence>
<reference evidence="10" key="1">
    <citation type="submission" date="2024-07" db="EMBL/GenBank/DDBJ databases">
        <title>Two chromosome-level genome assemblies of Korean endemic species Abeliophyllum distichum and Forsythia ovata (Oleaceae).</title>
        <authorList>
            <person name="Jang H."/>
        </authorList>
    </citation>
    <scope>NUCLEOTIDE SEQUENCE [LARGE SCALE GENOMIC DNA]</scope>
</reference>
<dbReference type="AlphaFoldDB" id="A0ABD1NXN2"/>
<dbReference type="SUPFAM" id="SSF52540">
    <property type="entry name" value="P-loop containing nucleoside triphosphate hydrolases"/>
    <property type="match status" value="1"/>
</dbReference>
<evidence type="ECO:0000256" key="5">
    <source>
        <dbReference type="SAM" id="MobiDB-lite"/>
    </source>
</evidence>
<feature type="domain" description="DNA2/NAM7 helicase helicase" evidence="6">
    <location>
        <begin position="252"/>
        <end position="426"/>
    </location>
</feature>
<accession>A0ABD1NXN2</accession>
<dbReference type="InterPro" id="IPR045055">
    <property type="entry name" value="DNA2/NAM7-like"/>
</dbReference>
<keyword evidence="2 9" id="KW-0378">Hydrolase</keyword>
<name>A0ABD1NXN2_9LAMI</name>
<evidence type="ECO:0000256" key="3">
    <source>
        <dbReference type="ARBA" id="ARBA00022806"/>
    </source>
</evidence>
<proteinExistence type="predicted"/>
<comment type="caution">
    <text evidence="9">The sequence shown here is derived from an EMBL/GenBank/DDBJ whole genome shotgun (WGS) entry which is preliminary data.</text>
</comment>
<keyword evidence="10" id="KW-1185">Reference proteome</keyword>
<dbReference type="InterPro" id="IPR041677">
    <property type="entry name" value="DNA2/NAM7_AAA_11"/>
</dbReference>
<evidence type="ECO:0000259" key="8">
    <source>
        <dbReference type="Pfam" id="PF20073"/>
    </source>
</evidence>
<evidence type="ECO:0000256" key="1">
    <source>
        <dbReference type="ARBA" id="ARBA00022741"/>
    </source>
</evidence>
<keyword evidence="4" id="KW-0067">ATP-binding</keyword>
<dbReference type="InterPro" id="IPR045529">
    <property type="entry name" value="DUF6469"/>
</dbReference>
<dbReference type="GO" id="GO:0005694">
    <property type="term" value="C:chromosome"/>
    <property type="evidence" value="ECO:0007669"/>
    <property type="project" value="UniProtKB-ARBA"/>
</dbReference>
<dbReference type="FunFam" id="3.40.50.300:FF:000326">
    <property type="entry name" value="P-loop containing nucleoside triphosphate hydrolase"/>
    <property type="match status" value="1"/>
</dbReference>
<feature type="domain" description="DUF6469" evidence="8">
    <location>
        <begin position="104"/>
        <end position="199"/>
    </location>
</feature>
<dbReference type="GO" id="GO:0004386">
    <property type="term" value="F:helicase activity"/>
    <property type="evidence" value="ECO:0007669"/>
    <property type="project" value="UniProtKB-KW"/>
</dbReference>
<keyword evidence="3" id="KW-0347">Helicase</keyword>
<feature type="domain" description="DNA2/NAM7 helicase helicase" evidence="6">
    <location>
        <begin position="549"/>
        <end position="628"/>
    </location>
</feature>